<dbReference type="InterPro" id="IPR004276">
    <property type="entry name" value="GlycoTrans_28_N"/>
</dbReference>
<evidence type="ECO:0000256" key="9">
    <source>
        <dbReference type="ARBA" id="ARBA00023316"/>
    </source>
</evidence>
<feature type="binding site" evidence="10">
    <location>
        <position position="286"/>
    </location>
    <ligand>
        <name>UDP-N-acetyl-alpha-D-glucosamine</name>
        <dbReference type="ChEBI" id="CHEBI:57705"/>
    </ligand>
</feature>
<keyword evidence="3 10" id="KW-0328">Glycosyltransferase</keyword>
<feature type="binding site" evidence="10">
    <location>
        <position position="125"/>
    </location>
    <ligand>
        <name>UDP-N-acetyl-alpha-D-glucosamine</name>
        <dbReference type="ChEBI" id="CHEBI:57705"/>
    </ligand>
</feature>
<comment type="similarity">
    <text evidence="10">Belongs to the glycosyltransferase 28 family. MurG subfamily.</text>
</comment>
<keyword evidence="4 10" id="KW-0808">Transferase</keyword>
<dbReference type="SUPFAM" id="SSF53756">
    <property type="entry name" value="UDP-Glycosyltransferase/glycogen phosphorylase"/>
    <property type="match status" value="1"/>
</dbReference>
<dbReference type="eggNOG" id="COG0707">
    <property type="taxonomic scope" value="Bacteria"/>
</dbReference>
<accession>K9YTX8</accession>
<dbReference type="PANTHER" id="PTHR21015">
    <property type="entry name" value="UDP-N-ACETYLGLUCOSAMINE--N-ACETYLMURAMYL-(PENTAPEPTIDE) PYROPHOSPHORYL-UNDECAPRENOL N-ACETYLGLUCOSAMINE TRANSFERASE 1"/>
    <property type="match status" value="1"/>
</dbReference>
<evidence type="ECO:0000256" key="6">
    <source>
        <dbReference type="ARBA" id="ARBA00022984"/>
    </source>
</evidence>
<gene>
    <name evidence="10" type="primary">murG</name>
    <name evidence="13" type="ORF">Dacsa_1090</name>
</gene>
<comment type="function">
    <text evidence="10">Cell wall formation. Catalyzes the transfer of a GlcNAc subunit on undecaprenyl-pyrophosphoryl-MurNAc-pentapeptide (lipid intermediate I) to form undecaprenyl-pyrophosphoryl-MurNAc-(pentapeptide)GlcNAc (lipid intermediate II).</text>
</comment>
<evidence type="ECO:0000256" key="5">
    <source>
        <dbReference type="ARBA" id="ARBA00022960"/>
    </source>
</evidence>
<dbReference type="UniPathway" id="UPA00219"/>
<dbReference type="EMBL" id="CP003944">
    <property type="protein sequence ID" value="AFZ49795.1"/>
    <property type="molecule type" value="Genomic_DNA"/>
</dbReference>
<dbReference type="Proteomes" id="UP000010482">
    <property type="component" value="Chromosome"/>
</dbReference>
<evidence type="ECO:0000259" key="11">
    <source>
        <dbReference type="Pfam" id="PF03033"/>
    </source>
</evidence>
<dbReference type="PATRIC" id="fig|13035.3.peg.1224"/>
<comment type="caution">
    <text evidence="10">Lacks conserved residue(s) required for the propagation of feature annotation.</text>
</comment>
<keyword evidence="5 10" id="KW-0133">Cell shape</keyword>
<evidence type="ECO:0000256" key="2">
    <source>
        <dbReference type="ARBA" id="ARBA00022618"/>
    </source>
</evidence>
<dbReference type="Gene3D" id="3.40.50.2000">
    <property type="entry name" value="Glycogen Phosphorylase B"/>
    <property type="match status" value="2"/>
</dbReference>
<feature type="domain" description="Glycosyltransferase family 28 N-terminal" evidence="11">
    <location>
        <begin position="10"/>
        <end position="143"/>
    </location>
</feature>
<dbReference type="OrthoDB" id="9808936at2"/>
<dbReference type="GO" id="GO:0009252">
    <property type="term" value="P:peptidoglycan biosynthetic process"/>
    <property type="evidence" value="ECO:0007669"/>
    <property type="project" value="UniProtKB-UniRule"/>
</dbReference>
<evidence type="ECO:0000313" key="14">
    <source>
        <dbReference type="Proteomes" id="UP000010482"/>
    </source>
</evidence>
<dbReference type="GO" id="GO:0051301">
    <property type="term" value="P:cell division"/>
    <property type="evidence" value="ECO:0007669"/>
    <property type="project" value="UniProtKB-KW"/>
</dbReference>
<dbReference type="Pfam" id="PF03033">
    <property type="entry name" value="Glyco_transf_28"/>
    <property type="match status" value="1"/>
</dbReference>
<evidence type="ECO:0000256" key="8">
    <source>
        <dbReference type="ARBA" id="ARBA00023306"/>
    </source>
</evidence>
<dbReference type="Pfam" id="PF04101">
    <property type="entry name" value="Glyco_tran_28_C"/>
    <property type="match status" value="1"/>
</dbReference>
<dbReference type="PANTHER" id="PTHR21015:SF22">
    <property type="entry name" value="GLYCOSYLTRANSFERASE"/>
    <property type="match status" value="1"/>
</dbReference>
<dbReference type="GO" id="GO:0005975">
    <property type="term" value="P:carbohydrate metabolic process"/>
    <property type="evidence" value="ECO:0007669"/>
    <property type="project" value="InterPro"/>
</dbReference>
<dbReference type="InterPro" id="IPR007235">
    <property type="entry name" value="Glyco_trans_28_C"/>
</dbReference>
<keyword evidence="6 10" id="KW-0573">Peptidoglycan synthesis</keyword>
<feature type="domain" description="Glycosyl transferase family 28 C-terminal" evidence="12">
    <location>
        <begin position="186"/>
        <end position="342"/>
    </location>
</feature>
<feature type="binding site" evidence="10">
    <location>
        <position position="166"/>
    </location>
    <ligand>
        <name>UDP-N-acetyl-alpha-D-glucosamine</name>
        <dbReference type="ChEBI" id="CHEBI:57705"/>
    </ligand>
</feature>
<dbReference type="KEGG" id="dsl:Dacsa_1090"/>
<dbReference type="GO" id="GO:0071555">
    <property type="term" value="P:cell wall organization"/>
    <property type="evidence" value="ECO:0007669"/>
    <property type="project" value="UniProtKB-KW"/>
</dbReference>
<evidence type="ECO:0000256" key="1">
    <source>
        <dbReference type="ARBA" id="ARBA00022475"/>
    </source>
</evidence>
<keyword evidence="8 10" id="KW-0131">Cell cycle</keyword>
<dbReference type="RefSeq" id="WP_015228804.1">
    <property type="nucleotide sequence ID" value="NC_019780.1"/>
</dbReference>
<evidence type="ECO:0000256" key="3">
    <source>
        <dbReference type="ARBA" id="ARBA00022676"/>
    </source>
</evidence>
<organism evidence="13 14">
    <name type="scientific">Dactylococcopsis salina (strain PCC 8305)</name>
    <name type="common">Myxobactron salinum</name>
    <dbReference type="NCBI Taxonomy" id="13035"/>
    <lineage>
        <taxon>Bacteria</taxon>
        <taxon>Bacillati</taxon>
        <taxon>Cyanobacteriota</taxon>
        <taxon>Cyanophyceae</taxon>
        <taxon>Nodosilineales</taxon>
        <taxon>Cymatolegaceae</taxon>
        <taxon>Dactylococcopsis</taxon>
    </lineage>
</organism>
<protein>
    <recommendedName>
        <fullName evidence="10">UDP-N-acetylglucosamine--N-acetylmuramyl-(pentapeptide) pyrophosphoryl-undecaprenol N-acetylglucosamine transferase</fullName>
        <ecNumber evidence="10">2.4.1.227</ecNumber>
    </recommendedName>
    <alternativeName>
        <fullName evidence="10">Undecaprenyl-PP-MurNAc-pentapeptide-UDPGlcNAc GlcNAc transferase</fullName>
    </alternativeName>
</protein>
<dbReference type="EC" id="2.4.1.227" evidence="10"/>
<evidence type="ECO:0000256" key="4">
    <source>
        <dbReference type="ARBA" id="ARBA00022679"/>
    </source>
</evidence>
<evidence type="ECO:0000256" key="7">
    <source>
        <dbReference type="ARBA" id="ARBA00023136"/>
    </source>
</evidence>
<evidence type="ECO:0000313" key="13">
    <source>
        <dbReference type="EMBL" id="AFZ49795.1"/>
    </source>
</evidence>
<dbReference type="AlphaFoldDB" id="K9YTX8"/>
<dbReference type="HAMAP" id="MF_00033">
    <property type="entry name" value="MurG"/>
    <property type="match status" value="1"/>
</dbReference>
<dbReference type="GO" id="GO:0008360">
    <property type="term" value="P:regulation of cell shape"/>
    <property type="evidence" value="ECO:0007669"/>
    <property type="project" value="UniProtKB-KW"/>
</dbReference>
<keyword evidence="9 10" id="KW-0961">Cell wall biogenesis/degradation</keyword>
<keyword evidence="1 10" id="KW-1003">Cell membrane</keyword>
<name>K9YTX8_DACS8</name>
<comment type="pathway">
    <text evidence="10">Cell wall biogenesis; peptidoglycan biosynthesis.</text>
</comment>
<dbReference type="STRING" id="13035.Dacsa_1090"/>
<dbReference type="GO" id="GO:0005886">
    <property type="term" value="C:plasma membrane"/>
    <property type="evidence" value="ECO:0007669"/>
    <property type="project" value="UniProtKB-SubCell"/>
</dbReference>
<reference evidence="13" key="1">
    <citation type="submission" date="2012-04" db="EMBL/GenBank/DDBJ databases">
        <title>Finished genome of Dactylococcopsis salina PCC 8305.</title>
        <authorList>
            <consortium name="US DOE Joint Genome Institute"/>
            <person name="Gugger M."/>
            <person name="Coursin T."/>
            <person name="Rippka R."/>
            <person name="Tandeau De Marsac N."/>
            <person name="Huntemann M."/>
            <person name="Wei C.-L."/>
            <person name="Han J."/>
            <person name="Detter J.C."/>
            <person name="Han C."/>
            <person name="Tapia R."/>
            <person name="Daligault H."/>
            <person name="Chen A."/>
            <person name="Krypides N."/>
            <person name="Mavromatis K."/>
            <person name="Markowitz V."/>
            <person name="Szeto E."/>
            <person name="Ivanova N."/>
            <person name="Ovchinnikova G."/>
            <person name="Pagani I."/>
            <person name="Pati A."/>
            <person name="Goodwin L."/>
            <person name="Peters L."/>
            <person name="Pitluck S."/>
            <person name="Woyke T."/>
            <person name="Kerfeld C."/>
        </authorList>
    </citation>
    <scope>NUCLEOTIDE SEQUENCE [LARGE SCALE GENOMIC DNA]</scope>
    <source>
        <strain evidence="13">PCC 8305</strain>
    </source>
</reference>
<keyword evidence="7 10" id="KW-0472">Membrane</keyword>
<dbReference type="GO" id="GO:0051991">
    <property type="term" value="F:UDP-N-acetyl-D-glucosamine:N-acetylmuramoyl-L-alanyl-D-glutamyl-meso-2,6-diaminopimelyl-D-alanyl-D-alanine-diphosphoundecaprenol 4-beta-N-acetylglucosaminlytransferase activity"/>
    <property type="evidence" value="ECO:0007669"/>
    <property type="project" value="RHEA"/>
</dbReference>
<dbReference type="HOGENOM" id="CLU_037404_2_1_3"/>
<sequence>MREEAKPNLLIAASGTGGHLFPALAVAEELGDYNIQWLGVPNRLETKLVPSSYPLTTLNIEGIKKRIALGTIGVSFRIPPAVSKVVNLIKKNQIQGIFTTGGYISAPAIIAARICGIPVIIHDSNAIPGKVTRWFARWCHTVALGFPTAEKYFPRQRTIWVSTPVRKAFHSPQPLDLPLKEETPLIVVLGGSQGAVAVNQLIRSSAKVWLETGAVIVHLTGERDPEVDRFQHPQYYTFPFYENMAGLLQRANFAISRAGAGTLTELAITGTPAILIPYPYAAEDHQTYNAQTFVEVGAAVSYPQQELTSDTLEKTVLQWLASPKMLSEMGEKAKTLAVNDSAIQIATLLRQAVST</sequence>
<dbReference type="CDD" id="cd03785">
    <property type="entry name" value="GT28_MurG"/>
    <property type="match status" value="1"/>
</dbReference>
<evidence type="ECO:0000259" key="12">
    <source>
        <dbReference type="Pfam" id="PF04101"/>
    </source>
</evidence>
<evidence type="ECO:0000256" key="10">
    <source>
        <dbReference type="HAMAP-Rule" id="MF_00033"/>
    </source>
</evidence>
<proteinExistence type="inferred from homology"/>
<keyword evidence="14" id="KW-1185">Reference proteome</keyword>
<feature type="binding site" evidence="10">
    <location>
        <position position="192"/>
    </location>
    <ligand>
        <name>UDP-N-acetyl-alpha-D-glucosamine</name>
        <dbReference type="ChEBI" id="CHEBI:57705"/>
    </ligand>
</feature>
<dbReference type="InterPro" id="IPR006009">
    <property type="entry name" value="GlcNAc_MurG"/>
</dbReference>
<comment type="catalytic activity">
    <reaction evidence="10">
        <text>di-trans,octa-cis-undecaprenyl diphospho-N-acetyl-alpha-D-muramoyl-L-alanyl-D-glutamyl-meso-2,6-diaminopimeloyl-D-alanyl-D-alanine + UDP-N-acetyl-alpha-D-glucosamine = di-trans,octa-cis-undecaprenyl diphospho-[N-acetyl-alpha-D-glucosaminyl-(1-&gt;4)]-N-acetyl-alpha-D-muramoyl-L-alanyl-D-glutamyl-meso-2,6-diaminopimeloyl-D-alanyl-D-alanine + UDP + H(+)</text>
        <dbReference type="Rhea" id="RHEA:31227"/>
        <dbReference type="ChEBI" id="CHEBI:15378"/>
        <dbReference type="ChEBI" id="CHEBI:57705"/>
        <dbReference type="ChEBI" id="CHEBI:58223"/>
        <dbReference type="ChEBI" id="CHEBI:61387"/>
        <dbReference type="ChEBI" id="CHEBI:61388"/>
        <dbReference type="EC" id="2.4.1.227"/>
    </reaction>
</comment>
<dbReference type="GO" id="GO:0050511">
    <property type="term" value="F:undecaprenyldiphospho-muramoylpentapeptide beta-N-acetylglucosaminyltransferase activity"/>
    <property type="evidence" value="ECO:0007669"/>
    <property type="project" value="UniProtKB-UniRule"/>
</dbReference>
<keyword evidence="2 10" id="KW-0132">Cell division</keyword>
<dbReference type="NCBIfam" id="TIGR01133">
    <property type="entry name" value="murG"/>
    <property type="match status" value="1"/>
</dbReference>
<feature type="binding site" evidence="10">
    <location>
        <begin position="16"/>
        <end position="18"/>
    </location>
    <ligand>
        <name>UDP-N-acetyl-alpha-D-glucosamine</name>
        <dbReference type="ChEBI" id="CHEBI:57705"/>
    </ligand>
</feature>
<comment type="subcellular location">
    <subcellularLocation>
        <location evidence="10">Cell membrane</location>
        <topology evidence="10">Peripheral membrane protein</topology>
        <orientation evidence="10">Cytoplasmic side</orientation>
    </subcellularLocation>
</comment>